<evidence type="ECO:0000256" key="1">
    <source>
        <dbReference type="ARBA" id="ARBA00006484"/>
    </source>
</evidence>
<evidence type="ECO:0000313" key="4">
    <source>
        <dbReference type="Proteomes" id="UP001221898"/>
    </source>
</evidence>
<dbReference type="InterPro" id="IPR036291">
    <property type="entry name" value="NAD(P)-bd_dom_sf"/>
</dbReference>
<dbReference type="PANTHER" id="PTHR43639">
    <property type="entry name" value="OXIDOREDUCTASE, SHORT-CHAIN DEHYDROGENASE/REDUCTASE FAMILY (AFU_ORTHOLOGUE AFUA_5G02870)"/>
    <property type="match status" value="1"/>
</dbReference>
<organism evidence="3 4">
    <name type="scientific">Aldrovandia affinis</name>
    <dbReference type="NCBI Taxonomy" id="143900"/>
    <lineage>
        <taxon>Eukaryota</taxon>
        <taxon>Metazoa</taxon>
        <taxon>Chordata</taxon>
        <taxon>Craniata</taxon>
        <taxon>Vertebrata</taxon>
        <taxon>Euteleostomi</taxon>
        <taxon>Actinopterygii</taxon>
        <taxon>Neopterygii</taxon>
        <taxon>Teleostei</taxon>
        <taxon>Notacanthiformes</taxon>
        <taxon>Halosauridae</taxon>
        <taxon>Aldrovandia</taxon>
    </lineage>
</organism>
<dbReference type="AlphaFoldDB" id="A0AAD7SHL6"/>
<sequence length="114" mass="12820">MCIGQKWTWTSRLYRSKLAFCIARKPPLDKGLTNAQASSTGLQRLLSQDSKPQKLISVTVECFGRIDCLVNNAGWHPPHKSIDETTAEEFRDLLNFNLISYFLTAKASCKANTI</sequence>
<evidence type="ECO:0000256" key="2">
    <source>
        <dbReference type="ARBA" id="ARBA00023002"/>
    </source>
</evidence>
<reference evidence="3" key="1">
    <citation type="journal article" date="2023" name="Science">
        <title>Genome structures resolve the early diversification of teleost fishes.</title>
        <authorList>
            <person name="Parey E."/>
            <person name="Louis A."/>
            <person name="Montfort J."/>
            <person name="Bouchez O."/>
            <person name="Roques C."/>
            <person name="Iampietro C."/>
            <person name="Lluch J."/>
            <person name="Castinel A."/>
            <person name="Donnadieu C."/>
            <person name="Desvignes T."/>
            <person name="Floi Bucao C."/>
            <person name="Jouanno E."/>
            <person name="Wen M."/>
            <person name="Mejri S."/>
            <person name="Dirks R."/>
            <person name="Jansen H."/>
            <person name="Henkel C."/>
            <person name="Chen W.J."/>
            <person name="Zahm M."/>
            <person name="Cabau C."/>
            <person name="Klopp C."/>
            <person name="Thompson A.W."/>
            <person name="Robinson-Rechavi M."/>
            <person name="Braasch I."/>
            <person name="Lecointre G."/>
            <person name="Bobe J."/>
            <person name="Postlethwait J.H."/>
            <person name="Berthelot C."/>
            <person name="Roest Crollius H."/>
            <person name="Guiguen Y."/>
        </authorList>
    </citation>
    <scope>NUCLEOTIDE SEQUENCE</scope>
    <source>
        <strain evidence="3">NC1722</strain>
    </source>
</reference>
<name>A0AAD7SHL6_9TELE</name>
<dbReference type="SUPFAM" id="SSF51735">
    <property type="entry name" value="NAD(P)-binding Rossmann-fold domains"/>
    <property type="match status" value="1"/>
</dbReference>
<gene>
    <name evidence="3" type="ORF">AAFF_G00366110</name>
</gene>
<dbReference type="Gene3D" id="3.40.50.720">
    <property type="entry name" value="NAD(P)-binding Rossmann-like Domain"/>
    <property type="match status" value="1"/>
</dbReference>
<accession>A0AAD7SHL6</accession>
<evidence type="ECO:0000313" key="3">
    <source>
        <dbReference type="EMBL" id="KAJ8402528.1"/>
    </source>
</evidence>
<dbReference type="PANTHER" id="PTHR43639:SF1">
    <property type="entry name" value="SHORT-CHAIN DEHYDROGENASE_REDUCTASE FAMILY PROTEIN"/>
    <property type="match status" value="1"/>
</dbReference>
<dbReference type="InterPro" id="IPR002347">
    <property type="entry name" value="SDR_fam"/>
</dbReference>
<dbReference type="Proteomes" id="UP001221898">
    <property type="component" value="Unassembled WGS sequence"/>
</dbReference>
<comment type="similarity">
    <text evidence="1">Belongs to the short-chain dehydrogenases/reductases (SDR) family.</text>
</comment>
<dbReference type="Pfam" id="PF00106">
    <property type="entry name" value="adh_short"/>
    <property type="match status" value="1"/>
</dbReference>
<proteinExistence type="inferred from homology"/>
<dbReference type="EMBL" id="JAINUG010000063">
    <property type="protein sequence ID" value="KAJ8402528.1"/>
    <property type="molecule type" value="Genomic_DNA"/>
</dbReference>
<keyword evidence="4" id="KW-1185">Reference proteome</keyword>
<comment type="caution">
    <text evidence="3">The sequence shown here is derived from an EMBL/GenBank/DDBJ whole genome shotgun (WGS) entry which is preliminary data.</text>
</comment>
<keyword evidence="2" id="KW-0560">Oxidoreductase</keyword>
<protein>
    <submittedName>
        <fullName evidence="3">Uncharacterized protein</fullName>
    </submittedName>
</protein>
<dbReference type="GO" id="GO:0016491">
    <property type="term" value="F:oxidoreductase activity"/>
    <property type="evidence" value="ECO:0007669"/>
    <property type="project" value="UniProtKB-KW"/>
</dbReference>